<evidence type="ECO:0000256" key="1">
    <source>
        <dbReference type="ARBA" id="ARBA00005901"/>
    </source>
</evidence>
<dbReference type="CDD" id="cd06503">
    <property type="entry name" value="ATP-synt_Fo_b"/>
    <property type="match status" value="1"/>
</dbReference>
<dbReference type="HAMAP" id="MF_00311">
    <property type="entry name" value="ATP_synth_E_arch"/>
    <property type="match status" value="1"/>
</dbReference>
<dbReference type="Gene3D" id="1.20.5.620">
    <property type="entry name" value="F1F0 ATP synthase subunit B, membrane domain"/>
    <property type="match status" value="1"/>
</dbReference>
<comment type="similarity">
    <text evidence="1 6">Belongs to the V-ATPase E subunit family.</text>
</comment>
<keyword evidence="2 6" id="KW-0813">Transport</keyword>
<evidence type="ECO:0000256" key="4">
    <source>
        <dbReference type="ARBA" id="ARBA00023065"/>
    </source>
</evidence>
<dbReference type="Pfam" id="PF01991">
    <property type="entry name" value="vATP-synt_E"/>
    <property type="match status" value="1"/>
</dbReference>
<gene>
    <name evidence="6" type="primary">atpE</name>
    <name evidence="8" type="ORF">BHLFYP23_01953</name>
</gene>
<evidence type="ECO:0000256" key="7">
    <source>
        <dbReference type="SAM" id="Coils"/>
    </source>
</evidence>
<keyword evidence="3 6" id="KW-0375">Hydrogen ion transport</keyword>
<evidence type="ECO:0000256" key="3">
    <source>
        <dbReference type="ARBA" id="ARBA00022781"/>
    </source>
</evidence>
<dbReference type="GO" id="GO:0033178">
    <property type="term" value="C:proton-transporting two-sector ATPase complex, catalytic domain"/>
    <property type="evidence" value="ECO:0007669"/>
    <property type="project" value="InterPro"/>
</dbReference>
<evidence type="ECO:0000256" key="2">
    <source>
        <dbReference type="ARBA" id="ARBA00022448"/>
    </source>
</evidence>
<dbReference type="SUPFAM" id="SSF160527">
    <property type="entry name" value="V-type ATPase subunit E-like"/>
    <property type="match status" value="1"/>
</dbReference>
<dbReference type="InterPro" id="IPR028987">
    <property type="entry name" value="ATP_synth_B-like_membr_sf"/>
</dbReference>
<proteinExistence type="inferred from homology"/>
<protein>
    <recommendedName>
        <fullName evidence="6">V-type proton ATPase subunit E</fullName>
    </recommendedName>
    <alternativeName>
        <fullName evidence="6">V-ATPase subunit E</fullName>
    </alternativeName>
</protein>
<dbReference type="InterPro" id="IPR002842">
    <property type="entry name" value="ATPase_V1_Esu"/>
</dbReference>
<organism evidence="8">
    <name type="scientific">Blautia hansenii</name>
    <name type="common">Ruminococcus hansenii</name>
    <dbReference type="NCBI Taxonomy" id="1322"/>
    <lineage>
        <taxon>Bacteria</taxon>
        <taxon>Bacillati</taxon>
        <taxon>Bacillota</taxon>
        <taxon>Clostridia</taxon>
        <taxon>Lachnospirales</taxon>
        <taxon>Lachnospiraceae</taxon>
        <taxon>Blautia</taxon>
    </lineage>
</organism>
<feature type="coiled-coil region" evidence="7">
    <location>
        <begin position="20"/>
        <end position="58"/>
    </location>
</feature>
<sequence>MTGLEKMKSQILEEAHTCAEKILEDTRKEADEILAQAKKRAEAECSRISQNAEEEVKNLAERSESSCALQRRKALLEAKQEIISEVLEKAYETLVSADETTYFGMLRKMLYKYVLPEEGEICFSKEDLEKMTPGFEEEIKGIAKEKGGALTVSKETRNVKGGFVLVYGGIEENCTFKAMFHSQKDELSDKVHSLLFS</sequence>
<dbReference type="SUPFAM" id="SSF81573">
    <property type="entry name" value="F1F0 ATP synthase subunit B, membrane domain"/>
    <property type="match status" value="1"/>
</dbReference>
<dbReference type="GO" id="GO:0046961">
    <property type="term" value="F:proton-transporting ATPase activity, rotational mechanism"/>
    <property type="evidence" value="ECO:0007669"/>
    <property type="project" value="InterPro"/>
</dbReference>
<evidence type="ECO:0000313" key="8">
    <source>
        <dbReference type="EMBL" id="VYS88730.1"/>
    </source>
</evidence>
<reference evidence="8" key="1">
    <citation type="submission" date="2019-11" db="EMBL/GenBank/DDBJ databases">
        <authorList>
            <person name="Feng L."/>
        </authorList>
    </citation>
    <scope>NUCLEOTIDE SEQUENCE</scope>
    <source>
        <strain evidence="8">BhanseniiLFYP23</strain>
    </source>
</reference>
<dbReference type="GO" id="GO:0046933">
    <property type="term" value="F:proton-transporting ATP synthase activity, rotational mechanism"/>
    <property type="evidence" value="ECO:0007669"/>
    <property type="project" value="UniProtKB-UniRule"/>
</dbReference>
<dbReference type="EMBL" id="CACRSY010000007">
    <property type="protein sequence ID" value="VYS88730.1"/>
    <property type="molecule type" value="Genomic_DNA"/>
</dbReference>
<name>A0A6N2SB83_BLAHA</name>
<keyword evidence="7" id="KW-0175">Coiled coil</keyword>
<dbReference type="RefSeq" id="WP_009247447.1">
    <property type="nucleotide sequence ID" value="NZ_CACRSY010000007.1"/>
</dbReference>
<dbReference type="GO" id="GO:0042777">
    <property type="term" value="P:proton motive force-driven plasma membrane ATP synthesis"/>
    <property type="evidence" value="ECO:0007669"/>
    <property type="project" value="UniProtKB-UniRule"/>
</dbReference>
<dbReference type="AlphaFoldDB" id="A0A6N2SB83"/>
<comment type="function">
    <text evidence="6">Produces ATP from ADP in the presence of a proton gradient across the membrane.</text>
</comment>
<keyword evidence="4 6" id="KW-0406">Ion transport</keyword>
<dbReference type="InterPro" id="IPR038495">
    <property type="entry name" value="ATPase_E_C"/>
</dbReference>
<dbReference type="Gene3D" id="3.30.2320.30">
    <property type="entry name" value="ATP synthase, E subunit, C-terminal"/>
    <property type="match status" value="1"/>
</dbReference>
<evidence type="ECO:0000256" key="5">
    <source>
        <dbReference type="ARBA" id="ARBA00023310"/>
    </source>
</evidence>
<dbReference type="GO" id="GO:0005524">
    <property type="term" value="F:ATP binding"/>
    <property type="evidence" value="ECO:0007669"/>
    <property type="project" value="UniProtKB-UniRule"/>
</dbReference>
<keyword evidence="5 6" id="KW-0066">ATP synthesis</keyword>
<accession>A0A6N2SB83</accession>
<evidence type="ECO:0000256" key="6">
    <source>
        <dbReference type="HAMAP-Rule" id="MF_00311"/>
    </source>
</evidence>